<dbReference type="AlphaFoldDB" id="A0A8S2DMD8"/>
<evidence type="ECO:0000313" key="3">
    <source>
        <dbReference type="Proteomes" id="UP000677228"/>
    </source>
</evidence>
<dbReference type="Proteomes" id="UP000677228">
    <property type="component" value="Unassembled WGS sequence"/>
</dbReference>
<reference evidence="1" key="1">
    <citation type="submission" date="2021-02" db="EMBL/GenBank/DDBJ databases">
        <authorList>
            <person name="Nowell W R."/>
        </authorList>
    </citation>
    <scope>NUCLEOTIDE SEQUENCE</scope>
</reference>
<organism evidence="1 3">
    <name type="scientific">Didymodactylos carnosus</name>
    <dbReference type="NCBI Taxonomy" id="1234261"/>
    <lineage>
        <taxon>Eukaryota</taxon>
        <taxon>Metazoa</taxon>
        <taxon>Spiralia</taxon>
        <taxon>Gnathifera</taxon>
        <taxon>Rotifera</taxon>
        <taxon>Eurotatoria</taxon>
        <taxon>Bdelloidea</taxon>
        <taxon>Philodinida</taxon>
        <taxon>Philodinidae</taxon>
        <taxon>Didymodactylos</taxon>
    </lineage>
</organism>
<comment type="caution">
    <text evidence="1">The sequence shown here is derived from an EMBL/GenBank/DDBJ whole genome shotgun (WGS) entry which is preliminary data.</text>
</comment>
<dbReference type="EMBL" id="CAJOBA010004141">
    <property type="protein sequence ID" value="CAF3704126.1"/>
    <property type="molecule type" value="Genomic_DNA"/>
</dbReference>
<dbReference type="EMBL" id="CAJNOK010004139">
    <property type="protein sequence ID" value="CAF0927164.1"/>
    <property type="molecule type" value="Genomic_DNA"/>
</dbReference>
<protein>
    <submittedName>
        <fullName evidence="1">Uncharacterized protein</fullName>
    </submittedName>
</protein>
<evidence type="ECO:0000313" key="1">
    <source>
        <dbReference type="EMBL" id="CAF0927164.1"/>
    </source>
</evidence>
<gene>
    <name evidence="1" type="ORF">OVA965_LOCUS10947</name>
    <name evidence="2" type="ORF">TMI583_LOCUS10943</name>
</gene>
<evidence type="ECO:0000313" key="2">
    <source>
        <dbReference type="EMBL" id="CAF3704126.1"/>
    </source>
</evidence>
<name>A0A8S2DMD8_9BILA</name>
<sequence length="156" mass="18318">MSEITLTHFKQFHIWDELSLQVAIEAIFQLFLDKQYTISKWRCELDEYLSTHIHPVLVGPDRTNDIHTKLRRRARVINYAIRDCQAVTQLVKYMNEHPARRASPPQRIVELIDHLSSFTTQDSALPPSLTQHSLLEPKQKRPNFLGYLSRFSSTYI</sequence>
<proteinExistence type="predicted"/>
<accession>A0A8S2DMD8</accession>
<dbReference type="Proteomes" id="UP000682733">
    <property type="component" value="Unassembled WGS sequence"/>
</dbReference>